<evidence type="ECO:0000313" key="1">
    <source>
        <dbReference type="EMBL" id="CAG8815974.1"/>
    </source>
</evidence>
<accession>A0A9N9K8Z5</accession>
<feature type="non-terminal residue" evidence="1">
    <location>
        <position position="1"/>
    </location>
</feature>
<reference evidence="1" key="1">
    <citation type="submission" date="2021-06" db="EMBL/GenBank/DDBJ databases">
        <authorList>
            <person name="Kallberg Y."/>
            <person name="Tangrot J."/>
            <person name="Rosling A."/>
        </authorList>
    </citation>
    <scope>NUCLEOTIDE SEQUENCE</scope>
    <source>
        <strain evidence="1">MA453B</strain>
    </source>
</reference>
<dbReference type="EMBL" id="CAJVPY010053278">
    <property type="protein sequence ID" value="CAG8815974.1"/>
    <property type="molecule type" value="Genomic_DNA"/>
</dbReference>
<gene>
    <name evidence="1" type="ORF">DERYTH_LOCUS26203</name>
</gene>
<sequence>QFSVLELKFYTRYEEYIDDVRREDPEKYQKYRMWFNYFDTHARSYHNLFNDGVHYYNSDSWEIVEHRREFYELDFEFRDGGEHPHLNIRTGRSRIHVSLVDTGEMVKSFIASDGTSRGTDVFRLFSTIESKKHFQMLVISGHTTWIHRLNPKAHNAEMRLGTLIFRLLAA</sequence>
<dbReference type="Proteomes" id="UP000789405">
    <property type="component" value="Unassembled WGS sequence"/>
</dbReference>
<feature type="non-terminal residue" evidence="1">
    <location>
        <position position="170"/>
    </location>
</feature>
<protein>
    <submittedName>
        <fullName evidence="1">26712_t:CDS:1</fullName>
    </submittedName>
</protein>
<name>A0A9N9K8Z5_9GLOM</name>
<proteinExistence type="predicted"/>
<comment type="caution">
    <text evidence="1">The sequence shown here is derived from an EMBL/GenBank/DDBJ whole genome shotgun (WGS) entry which is preliminary data.</text>
</comment>
<organism evidence="1 2">
    <name type="scientific">Dentiscutata erythropus</name>
    <dbReference type="NCBI Taxonomy" id="1348616"/>
    <lineage>
        <taxon>Eukaryota</taxon>
        <taxon>Fungi</taxon>
        <taxon>Fungi incertae sedis</taxon>
        <taxon>Mucoromycota</taxon>
        <taxon>Glomeromycotina</taxon>
        <taxon>Glomeromycetes</taxon>
        <taxon>Diversisporales</taxon>
        <taxon>Gigasporaceae</taxon>
        <taxon>Dentiscutata</taxon>
    </lineage>
</organism>
<keyword evidence="2" id="KW-1185">Reference proteome</keyword>
<dbReference type="AlphaFoldDB" id="A0A9N9K8Z5"/>
<evidence type="ECO:0000313" key="2">
    <source>
        <dbReference type="Proteomes" id="UP000789405"/>
    </source>
</evidence>